<dbReference type="GO" id="GO:0003824">
    <property type="term" value="F:catalytic activity"/>
    <property type="evidence" value="ECO:0007669"/>
    <property type="project" value="InterPro"/>
</dbReference>
<dbReference type="Pfam" id="PF14529">
    <property type="entry name" value="Exo_endo_phos_2"/>
    <property type="match status" value="1"/>
</dbReference>
<name>A0A8S3S7E7_MYTED</name>
<evidence type="ECO:0000313" key="3">
    <source>
        <dbReference type="Proteomes" id="UP000683360"/>
    </source>
</evidence>
<gene>
    <name evidence="2" type="ORF">MEDL_28015</name>
</gene>
<comment type="caution">
    <text evidence="2">The sequence shown here is derived from an EMBL/GenBank/DDBJ whole genome shotgun (WGS) entry which is preliminary data.</text>
</comment>
<reference evidence="2" key="1">
    <citation type="submission" date="2021-03" db="EMBL/GenBank/DDBJ databases">
        <authorList>
            <person name="Bekaert M."/>
        </authorList>
    </citation>
    <scope>NUCLEOTIDE SEQUENCE</scope>
</reference>
<organism evidence="2 3">
    <name type="scientific">Mytilus edulis</name>
    <name type="common">Blue mussel</name>
    <dbReference type="NCBI Taxonomy" id="6550"/>
    <lineage>
        <taxon>Eukaryota</taxon>
        <taxon>Metazoa</taxon>
        <taxon>Spiralia</taxon>
        <taxon>Lophotrochozoa</taxon>
        <taxon>Mollusca</taxon>
        <taxon>Bivalvia</taxon>
        <taxon>Autobranchia</taxon>
        <taxon>Pteriomorphia</taxon>
        <taxon>Mytilida</taxon>
        <taxon>Mytiloidea</taxon>
        <taxon>Mytilidae</taxon>
        <taxon>Mytilinae</taxon>
        <taxon>Mytilus</taxon>
    </lineage>
</organism>
<evidence type="ECO:0000313" key="2">
    <source>
        <dbReference type="EMBL" id="CAG2214135.1"/>
    </source>
</evidence>
<keyword evidence="3" id="KW-1185">Reference proteome</keyword>
<evidence type="ECO:0000259" key="1">
    <source>
        <dbReference type="Pfam" id="PF14529"/>
    </source>
</evidence>
<dbReference type="EMBL" id="CAJPWZ010001401">
    <property type="protein sequence ID" value="CAG2214135.1"/>
    <property type="molecule type" value="Genomic_DNA"/>
</dbReference>
<dbReference type="SUPFAM" id="SSF56219">
    <property type="entry name" value="DNase I-like"/>
    <property type="match status" value="1"/>
</dbReference>
<protein>
    <recommendedName>
        <fullName evidence="1">Endonuclease/exonuclease/phosphatase domain-containing protein</fullName>
    </recommendedName>
</protein>
<dbReference type="AlphaFoldDB" id="A0A8S3S7E7"/>
<sequence>MIIQLPTLTSRYTHQIIIGGDFNEDIINGASSQRKKCINDFMQDHELSSKETGLTFIHSNGKDATAIDFILYQNKYSENIIDIKKLNVTSNVSDHYPILLSVLHHQKKLNTSEKSQISTKTFNKRIKWDKIDTGKYASLISTEISSTRCKIQNREDIVSGFSTLNNIIIKATKVFAPKSNKGKKKPKLQVMNEEIRKAISNKKVAFYNWKNNGSINDQHNYYLKQKKLTTYELRKQCRLEIALRRINERQKLIESKVSDTKTFFRMIRNQRGKMSKHIDELNVDGQIYNSDNQIINGWHIHFEELAKKSVNTKFDHKHLENVEKEVKVISDICQERYIHMQVTNKEKLKKDFGIWILSLHGTNGLDPETILTLVKTYVLPILTYGLEILIPKGKSLTTLNLYHKKLLKQLLSLSTNTADPAIYILSGMIPIEAELHIKILTLFGTISRSEKTSNEWRIAERQLKLKSFNSNSWFIDIKKICLLYNIENIEKYLDNPLTKSKWKSFIDNKVQSYWTNKILDDSKMYSTLQYMNCQYTIGKIHPLITTKTANNRDIVRIPSRTKIATGTYIFQSNRASFNKNKVNPTCKLCNKSPETLSHFLLTCESLEMVRKRLVDIIIDMGSELLAKSYFAEEVDLVQLIVNPFYYTVNKCNNEIVQNIAGQLERVCRQLINNLHMKRYDLLTKQQKCEKKNNLS</sequence>
<feature type="domain" description="Endonuclease/exonuclease/phosphatase" evidence="1">
    <location>
        <begin position="7"/>
        <end position="98"/>
    </location>
</feature>
<accession>A0A8S3S7E7</accession>
<dbReference type="InterPro" id="IPR005135">
    <property type="entry name" value="Endo/exonuclease/phosphatase"/>
</dbReference>
<dbReference type="Gene3D" id="3.60.10.10">
    <property type="entry name" value="Endonuclease/exonuclease/phosphatase"/>
    <property type="match status" value="1"/>
</dbReference>
<proteinExistence type="predicted"/>
<dbReference type="Proteomes" id="UP000683360">
    <property type="component" value="Unassembled WGS sequence"/>
</dbReference>
<dbReference type="OrthoDB" id="10405292at2759"/>
<dbReference type="InterPro" id="IPR036691">
    <property type="entry name" value="Endo/exonu/phosph_ase_sf"/>
</dbReference>